<feature type="transmembrane region" description="Helical" evidence="1">
    <location>
        <begin position="104"/>
        <end position="126"/>
    </location>
</feature>
<accession>A0A4Q1KFT4</accession>
<evidence type="ECO:0008006" key="4">
    <source>
        <dbReference type="Google" id="ProtNLM"/>
    </source>
</evidence>
<evidence type="ECO:0000313" key="2">
    <source>
        <dbReference type="EMBL" id="RXR27662.1"/>
    </source>
</evidence>
<protein>
    <recommendedName>
        <fullName evidence="4">Phage holin family protein</fullName>
    </recommendedName>
</protein>
<dbReference type="EMBL" id="SBKP01000011">
    <property type="protein sequence ID" value="RXR27662.1"/>
    <property type="molecule type" value="Genomic_DNA"/>
</dbReference>
<organism evidence="2 3">
    <name type="scientific">Sphingobium fluviale</name>
    <dbReference type="NCBI Taxonomy" id="2506423"/>
    <lineage>
        <taxon>Bacteria</taxon>
        <taxon>Pseudomonadati</taxon>
        <taxon>Pseudomonadota</taxon>
        <taxon>Alphaproteobacteria</taxon>
        <taxon>Sphingomonadales</taxon>
        <taxon>Sphingomonadaceae</taxon>
        <taxon>Sphingobium</taxon>
    </lineage>
</organism>
<sequence>MKREQRSGWAPEPPAEQDITEASISVSGDDGLDTPIGELVRRVVTEGRAYAETEFARQRLRAHIVGTAGRDAALLVLAAIFLLFGAMTALVVACVWILAPHLGVAGALAVTIAGALLCIIALLAAARARMRRALHIALGKEGGHE</sequence>
<keyword evidence="1" id="KW-0812">Transmembrane</keyword>
<keyword evidence="1" id="KW-0472">Membrane</keyword>
<keyword evidence="1" id="KW-1133">Transmembrane helix</keyword>
<evidence type="ECO:0000256" key="1">
    <source>
        <dbReference type="SAM" id="Phobius"/>
    </source>
</evidence>
<proteinExistence type="predicted"/>
<feature type="transmembrane region" description="Helical" evidence="1">
    <location>
        <begin position="72"/>
        <end position="98"/>
    </location>
</feature>
<dbReference type="AlphaFoldDB" id="A0A4Q1KFT4"/>
<comment type="caution">
    <text evidence="2">The sequence shown here is derived from an EMBL/GenBank/DDBJ whole genome shotgun (WGS) entry which is preliminary data.</text>
</comment>
<reference evidence="3" key="1">
    <citation type="submission" date="2019-01" db="EMBL/GenBank/DDBJ databases">
        <title>Cytophagaceae bacterium strain CAR-16.</title>
        <authorList>
            <person name="Chen W.-M."/>
        </authorList>
    </citation>
    <scope>NUCLEOTIDE SEQUENCE [LARGE SCALE GENOMIC DNA]</scope>
    <source>
        <strain evidence="3">CHR27</strain>
    </source>
</reference>
<evidence type="ECO:0000313" key="3">
    <source>
        <dbReference type="Proteomes" id="UP000290958"/>
    </source>
</evidence>
<gene>
    <name evidence="2" type="ORF">EQG66_11260</name>
</gene>
<keyword evidence="3" id="KW-1185">Reference proteome</keyword>
<dbReference type="Proteomes" id="UP000290958">
    <property type="component" value="Unassembled WGS sequence"/>
</dbReference>
<name>A0A4Q1KFT4_9SPHN</name>